<dbReference type="CDD" id="cd00156">
    <property type="entry name" value="REC"/>
    <property type="match status" value="1"/>
</dbReference>
<organism evidence="4 5">
    <name type="scientific">Hydrococcus rivularis NIES-593</name>
    <dbReference type="NCBI Taxonomy" id="1921803"/>
    <lineage>
        <taxon>Bacteria</taxon>
        <taxon>Bacillati</taxon>
        <taxon>Cyanobacteriota</taxon>
        <taxon>Cyanophyceae</taxon>
        <taxon>Pleurocapsales</taxon>
        <taxon>Hydrococcaceae</taxon>
        <taxon>Hydrococcus</taxon>
    </lineage>
</organism>
<keyword evidence="1 2" id="KW-0597">Phosphoprotein</keyword>
<dbReference type="SUPFAM" id="SSF52172">
    <property type="entry name" value="CheY-like"/>
    <property type="match status" value="1"/>
</dbReference>
<dbReference type="SMART" id="SM00448">
    <property type="entry name" value="REC"/>
    <property type="match status" value="1"/>
</dbReference>
<dbReference type="PROSITE" id="PS50110">
    <property type="entry name" value="RESPONSE_REGULATORY"/>
    <property type="match status" value="1"/>
</dbReference>
<evidence type="ECO:0000256" key="1">
    <source>
        <dbReference type="ARBA" id="ARBA00022553"/>
    </source>
</evidence>
<dbReference type="PANTHER" id="PTHR44591:SF3">
    <property type="entry name" value="RESPONSE REGULATORY DOMAIN-CONTAINING PROTEIN"/>
    <property type="match status" value="1"/>
</dbReference>
<proteinExistence type="predicted"/>
<keyword evidence="5" id="KW-1185">Reference proteome</keyword>
<reference evidence="4 5" key="1">
    <citation type="submission" date="2016-11" db="EMBL/GenBank/DDBJ databases">
        <title>Draft Genome Sequences of Nine Cyanobacterial Strains from Diverse Habitats.</title>
        <authorList>
            <person name="Zhu T."/>
            <person name="Hou S."/>
            <person name="Lu X."/>
            <person name="Hess W.R."/>
        </authorList>
    </citation>
    <scope>NUCLEOTIDE SEQUENCE [LARGE SCALE GENOMIC DNA]</scope>
    <source>
        <strain evidence="4 5">NIES-593</strain>
    </source>
</reference>
<dbReference type="InterPro" id="IPR050595">
    <property type="entry name" value="Bact_response_regulator"/>
</dbReference>
<dbReference type="RefSeq" id="WP_073601598.1">
    <property type="nucleotide sequence ID" value="NZ_MRCB01000047.1"/>
</dbReference>
<name>A0A1U7H7U0_9CYAN</name>
<dbReference type="STRING" id="1921803.NIES593_21805"/>
<sequence length="120" mass="13362">MRLLVVDDSAVDRRLLVSLLQELGHQVDESADTAGILNKIAQEKYATVFLDIVMPEQDGYKFLRELRSNPTTAKQHVIFCSSKKTPIEVNYGIKRAGADAYLTKPVTRESVSAVLEEVPT</sequence>
<gene>
    <name evidence="4" type="ORF">NIES593_21805</name>
</gene>
<dbReference type="AlphaFoldDB" id="A0A1U7H7U0"/>
<evidence type="ECO:0000256" key="2">
    <source>
        <dbReference type="PROSITE-ProRule" id="PRU00169"/>
    </source>
</evidence>
<feature type="domain" description="Response regulatory" evidence="3">
    <location>
        <begin position="2"/>
        <end position="119"/>
    </location>
</feature>
<dbReference type="Gene3D" id="3.40.50.2300">
    <property type="match status" value="1"/>
</dbReference>
<feature type="modified residue" description="4-aspartylphosphate" evidence="2">
    <location>
        <position position="51"/>
    </location>
</feature>
<evidence type="ECO:0000313" key="5">
    <source>
        <dbReference type="Proteomes" id="UP000186868"/>
    </source>
</evidence>
<evidence type="ECO:0000313" key="4">
    <source>
        <dbReference type="EMBL" id="OKH18691.1"/>
    </source>
</evidence>
<dbReference type="Pfam" id="PF00072">
    <property type="entry name" value="Response_reg"/>
    <property type="match status" value="1"/>
</dbReference>
<dbReference type="PANTHER" id="PTHR44591">
    <property type="entry name" value="STRESS RESPONSE REGULATOR PROTEIN 1"/>
    <property type="match status" value="1"/>
</dbReference>
<dbReference type="GO" id="GO:0000160">
    <property type="term" value="P:phosphorelay signal transduction system"/>
    <property type="evidence" value="ECO:0007669"/>
    <property type="project" value="InterPro"/>
</dbReference>
<dbReference type="InterPro" id="IPR001789">
    <property type="entry name" value="Sig_transdc_resp-reg_receiver"/>
</dbReference>
<dbReference type="InterPro" id="IPR011006">
    <property type="entry name" value="CheY-like_superfamily"/>
</dbReference>
<accession>A0A1U7H7U0</accession>
<dbReference type="Proteomes" id="UP000186868">
    <property type="component" value="Unassembled WGS sequence"/>
</dbReference>
<comment type="caution">
    <text evidence="4">The sequence shown here is derived from an EMBL/GenBank/DDBJ whole genome shotgun (WGS) entry which is preliminary data.</text>
</comment>
<dbReference type="EMBL" id="MRCB01000047">
    <property type="protein sequence ID" value="OKH18691.1"/>
    <property type="molecule type" value="Genomic_DNA"/>
</dbReference>
<protein>
    <submittedName>
        <fullName evidence="4">Response regulator</fullName>
    </submittedName>
</protein>
<dbReference type="OrthoDB" id="468357at2"/>
<evidence type="ECO:0000259" key="3">
    <source>
        <dbReference type="PROSITE" id="PS50110"/>
    </source>
</evidence>